<keyword evidence="4 7" id="KW-0812">Transmembrane</keyword>
<dbReference type="Pfam" id="PF00924">
    <property type="entry name" value="MS_channel_2nd"/>
    <property type="match status" value="1"/>
</dbReference>
<dbReference type="Gene3D" id="1.10.287.1260">
    <property type="match status" value="1"/>
</dbReference>
<proteinExistence type="inferred from homology"/>
<dbReference type="PANTHER" id="PTHR30221:SF1">
    <property type="entry name" value="SMALL-CONDUCTANCE MECHANOSENSITIVE CHANNEL"/>
    <property type="match status" value="1"/>
</dbReference>
<evidence type="ECO:0000256" key="7">
    <source>
        <dbReference type="SAM" id="Phobius"/>
    </source>
</evidence>
<evidence type="ECO:0000256" key="3">
    <source>
        <dbReference type="ARBA" id="ARBA00022475"/>
    </source>
</evidence>
<dbReference type="InterPro" id="IPR010920">
    <property type="entry name" value="LSM_dom_sf"/>
</dbReference>
<evidence type="ECO:0000313" key="11">
    <source>
        <dbReference type="EMBL" id="SMO51735.1"/>
    </source>
</evidence>
<feature type="domain" description="Mechanosensitive ion channel transmembrane helices 2/3" evidence="10">
    <location>
        <begin position="84"/>
        <end position="123"/>
    </location>
</feature>
<dbReference type="Gene3D" id="3.30.70.100">
    <property type="match status" value="1"/>
</dbReference>
<dbReference type="Proteomes" id="UP000317593">
    <property type="component" value="Unassembled WGS sequence"/>
</dbReference>
<feature type="transmembrane region" description="Helical" evidence="7">
    <location>
        <begin position="74"/>
        <end position="97"/>
    </location>
</feature>
<name>A0A521BXH6_9BACT</name>
<dbReference type="InterPro" id="IPR006686">
    <property type="entry name" value="MscS_channel_CS"/>
</dbReference>
<dbReference type="InterPro" id="IPR045275">
    <property type="entry name" value="MscS_archaea/bacteria_type"/>
</dbReference>
<feature type="domain" description="Mechanosensitive ion channel MscS C-terminal" evidence="9">
    <location>
        <begin position="198"/>
        <end position="281"/>
    </location>
</feature>
<feature type="transmembrane region" description="Helical" evidence="7">
    <location>
        <begin position="103"/>
        <end position="122"/>
    </location>
</feature>
<evidence type="ECO:0000256" key="2">
    <source>
        <dbReference type="ARBA" id="ARBA00008017"/>
    </source>
</evidence>
<evidence type="ECO:0000256" key="1">
    <source>
        <dbReference type="ARBA" id="ARBA00004651"/>
    </source>
</evidence>
<dbReference type="GO" id="GO:0005886">
    <property type="term" value="C:plasma membrane"/>
    <property type="evidence" value="ECO:0007669"/>
    <property type="project" value="UniProtKB-SubCell"/>
</dbReference>
<keyword evidence="3" id="KW-1003">Cell membrane</keyword>
<keyword evidence="12" id="KW-1185">Reference proteome</keyword>
<comment type="subcellular location">
    <subcellularLocation>
        <location evidence="1">Cell membrane</location>
        <topology evidence="1">Multi-pass membrane protein</topology>
    </subcellularLocation>
</comment>
<feature type="domain" description="Mechanosensitive ion channel MscS" evidence="8">
    <location>
        <begin position="124"/>
        <end position="190"/>
    </location>
</feature>
<dbReference type="Pfam" id="PF21082">
    <property type="entry name" value="MS_channel_3rd"/>
    <property type="match status" value="1"/>
</dbReference>
<dbReference type="InterPro" id="IPR023408">
    <property type="entry name" value="MscS_beta-dom_sf"/>
</dbReference>
<reference evidence="11 12" key="1">
    <citation type="submission" date="2017-05" db="EMBL/GenBank/DDBJ databases">
        <authorList>
            <person name="Varghese N."/>
            <person name="Submissions S."/>
        </authorList>
    </citation>
    <scope>NUCLEOTIDE SEQUENCE [LARGE SCALE GENOMIC DNA]</scope>
    <source>
        <strain evidence="11 12">DSM 21194</strain>
    </source>
</reference>
<feature type="transmembrane region" description="Helical" evidence="7">
    <location>
        <begin position="33"/>
        <end position="53"/>
    </location>
</feature>
<organism evidence="11 12">
    <name type="scientific">Fodinibius sediminis</name>
    <dbReference type="NCBI Taxonomy" id="1214077"/>
    <lineage>
        <taxon>Bacteria</taxon>
        <taxon>Pseudomonadati</taxon>
        <taxon>Balneolota</taxon>
        <taxon>Balneolia</taxon>
        <taxon>Balneolales</taxon>
        <taxon>Balneolaceae</taxon>
        <taxon>Fodinibius</taxon>
    </lineage>
</organism>
<comment type="similarity">
    <text evidence="2">Belongs to the MscS (TC 1.A.23) family.</text>
</comment>
<dbReference type="InterPro" id="IPR006685">
    <property type="entry name" value="MscS_channel_2nd"/>
</dbReference>
<evidence type="ECO:0000259" key="9">
    <source>
        <dbReference type="Pfam" id="PF21082"/>
    </source>
</evidence>
<accession>A0A521BXH6</accession>
<dbReference type="SUPFAM" id="SSF50182">
    <property type="entry name" value="Sm-like ribonucleoproteins"/>
    <property type="match status" value="1"/>
</dbReference>
<evidence type="ECO:0000256" key="5">
    <source>
        <dbReference type="ARBA" id="ARBA00022989"/>
    </source>
</evidence>
<keyword evidence="6 7" id="KW-0472">Membrane</keyword>
<dbReference type="EMBL" id="FXTH01000004">
    <property type="protein sequence ID" value="SMO51735.1"/>
    <property type="molecule type" value="Genomic_DNA"/>
</dbReference>
<dbReference type="InterPro" id="IPR011066">
    <property type="entry name" value="MscS_channel_C_sf"/>
</dbReference>
<evidence type="ECO:0000259" key="8">
    <source>
        <dbReference type="Pfam" id="PF00924"/>
    </source>
</evidence>
<protein>
    <submittedName>
        <fullName evidence="11">Conserved TM helix</fullName>
    </submittedName>
</protein>
<keyword evidence="5 7" id="KW-1133">Transmembrane helix</keyword>
<evidence type="ECO:0000256" key="6">
    <source>
        <dbReference type="ARBA" id="ARBA00023136"/>
    </source>
</evidence>
<evidence type="ECO:0000256" key="4">
    <source>
        <dbReference type="ARBA" id="ARBA00022692"/>
    </source>
</evidence>
<evidence type="ECO:0000313" key="12">
    <source>
        <dbReference type="Proteomes" id="UP000317593"/>
    </source>
</evidence>
<dbReference type="InterPro" id="IPR008910">
    <property type="entry name" value="MSC_TM_helix"/>
</dbReference>
<dbReference type="InterPro" id="IPR011014">
    <property type="entry name" value="MscS_channel_TM-2"/>
</dbReference>
<sequence length="322" mass="35778">MFQSMDISRIFDDFRAKLNEEVMSKLESWLDTLISMLPEMVMALLVLVIFFVIGKLVRKTLHKLLSKATVNKTVIDLLETVAGIVVIGIGIFIALGVLNLDGAVTSLLAGAGIVGLALGFAFQDIASNFISGIILTIRHPFGIGDIIETNDIYGTVQKLNLRNTILQTPQGQTIYIPNKIVFENPLTNYTGNGQRRIDLACGISYGDDLKKARSLAIEAIEELEGYNSDREILFFYEEFGGSSINFKVCFWVNFRTNPDFLDMRSEAIIAINEKFNEHDIMIPFPIRTLDFGIRGGEKLDSMLQGFGKDSQDQDTAGSSKQE</sequence>
<dbReference type="Gene3D" id="2.30.30.60">
    <property type="match status" value="1"/>
</dbReference>
<dbReference type="SUPFAM" id="SSF82689">
    <property type="entry name" value="Mechanosensitive channel protein MscS (YggB), C-terminal domain"/>
    <property type="match status" value="1"/>
</dbReference>
<dbReference type="InterPro" id="IPR049142">
    <property type="entry name" value="MS_channel_1st"/>
</dbReference>
<gene>
    <name evidence="11" type="ORF">SAMN06265218_104140</name>
</gene>
<dbReference type="GO" id="GO:0008381">
    <property type="term" value="F:mechanosensitive monoatomic ion channel activity"/>
    <property type="evidence" value="ECO:0007669"/>
    <property type="project" value="InterPro"/>
</dbReference>
<dbReference type="PANTHER" id="PTHR30221">
    <property type="entry name" value="SMALL-CONDUCTANCE MECHANOSENSITIVE CHANNEL"/>
    <property type="match status" value="1"/>
</dbReference>
<dbReference type="Pfam" id="PF05552">
    <property type="entry name" value="MS_channel_1st_1"/>
    <property type="match status" value="1"/>
</dbReference>
<evidence type="ECO:0000259" key="10">
    <source>
        <dbReference type="Pfam" id="PF21088"/>
    </source>
</evidence>
<dbReference type="SUPFAM" id="SSF82861">
    <property type="entry name" value="Mechanosensitive channel protein MscS (YggB), transmembrane region"/>
    <property type="match status" value="1"/>
</dbReference>
<dbReference type="AlphaFoldDB" id="A0A521BXH6"/>
<dbReference type="Pfam" id="PF21088">
    <property type="entry name" value="MS_channel_1st"/>
    <property type="match status" value="1"/>
</dbReference>
<dbReference type="InterPro" id="IPR049278">
    <property type="entry name" value="MS_channel_C"/>
</dbReference>
<dbReference type="PROSITE" id="PS01246">
    <property type="entry name" value="UPF0003"/>
    <property type="match status" value="1"/>
</dbReference>